<evidence type="ECO:0000256" key="1">
    <source>
        <dbReference type="SAM" id="Phobius"/>
    </source>
</evidence>
<sequence>MNHTKTPLAPVRAVKPKGWKLAWSTVAQNRLWVLLLTVLGSASSVVYPHPPLVSFATVAGTTLKPTQAVKAISIIWLVNQIWGYTLRNYPQTTDSFVWGLIMGLGTLLVTLLATIKPRFSRERMGGHFLWLGTALIAGFVLFESLILLFGTLLGNEHSITLSILAHLFLKEMIWTISLALGHLVWVRCVGSTKFLSN</sequence>
<feature type="transmembrane region" description="Helical" evidence="1">
    <location>
        <begin position="172"/>
        <end position="190"/>
    </location>
</feature>
<dbReference type="AlphaFoldDB" id="K9WG96"/>
<dbReference type="eggNOG" id="ENOG5032W7P">
    <property type="taxonomic scope" value="Bacteria"/>
</dbReference>
<gene>
    <name evidence="2" type="ORF">Mic7113_3031</name>
</gene>
<keyword evidence="3" id="KW-1185">Reference proteome</keyword>
<evidence type="ECO:0000313" key="3">
    <source>
        <dbReference type="Proteomes" id="UP000010471"/>
    </source>
</evidence>
<dbReference type="Proteomes" id="UP000010471">
    <property type="component" value="Chromosome"/>
</dbReference>
<keyword evidence="1" id="KW-0472">Membrane</keyword>
<feature type="transmembrane region" description="Helical" evidence="1">
    <location>
        <begin position="96"/>
        <end position="115"/>
    </location>
</feature>
<organism evidence="2 3">
    <name type="scientific">Allocoleopsis franciscana PCC 7113</name>
    <dbReference type="NCBI Taxonomy" id="1173027"/>
    <lineage>
        <taxon>Bacteria</taxon>
        <taxon>Bacillati</taxon>
        <taxon>Cyanobacteriota</taxon>
        <taxon>Cyanophyceae</taxon>
        <taxon>Coleofasciculales</taxon>
        <taxon>Coleofasciculaceae</taxon>
        <taxon>Allocoleopsis</taxon>
        <taxon>Allocoleopsis franciscana</taxon>
    </lineage>
</organism>
<name>K9WG96_9CYAN</name>
<proteinExistence type="predicted"/>
<keyword evidence="1" id="KW-1133">Transmembrane helix</keyword>
<keyword evidence="1" id="KW-0812">Transmembrane</keyword>
<dbReference type="KEGG" id="mic:Mic7113_3031"/>
<accession>K9WG96</accession>
<dbReference type="STRING" id="1173027.Mic7113_3031"/>
<evidence type="ECO:0000313" key="2">
    <source>
        <dbReference type="EMBL" id="AFZ18799.1"/>
    </source>
</evidence>
<dbReference type="HOGENOM" id="CLU_094239_0_0_3"/>
<dbReference type="EMBL" id="CP003630">
    <property type="protein sequence ID" value="AFZ18799.1"/>
    <property type="molecule type" value="Genomic_DNA"/>
</dbReference>
<protein>
    <submittedName>
        <fullName evidence="2">Uncharacterized protein</fullName>
    </submittedName>
</protein>
<dbReference type="RefSeq" id="WP_015182948.1">
    <property type="nucleotide sequence ID" value="NC_019738.1"/>
</dbReference>
<feature type="transmembrane region" description="Helical" evidence="1">
    <location>
        <begin position="127"/>
        <end position="152"/>
    </location>
</feature>
<reference evidence="2 3" key="1">
    <citation type="submission" date="2012-06" db="EMBL/GenBank/DDBJ databases">
        <title>Finished chromosome of genome of Microcoleus sp. PCC 7113.</title>
        <authorList>
            <consortium name="US DOE Joint Genome Institute"/>
            <person name="Gugger M."/>
            <person name="Coursin T."/>
            <person name="Rippka R."/>
            <person name="Tandeau De Marsac N."/>
            <person name="Huntemann M."/>
            <person name="Wei C.-L."/>
            <person name="Han J."/>
            <person name="Detter J.C."/>
            <person name="Han C."/>
            <person name="Tapia R."/>
            <person name="Chen A."/>
            <person name="Kyrpides N."/>
            <person name="Mavromatis K."/>
            <person name="Markowitz V."/>
            <person name="Szeto E."/>
            <person name="Ivanova N."/>
            <person name="Pagani I."/>
            <person name="Pati A."/>
            <person name="Goodwin L."/>
            <person name="Nordberg H.P."/>
            <person name="Cantor M.N."/>
            <person name="Hua S.X."/>
            <person name="Woyke T."/>
            <person name="Kerfeld C.A."/>
        </authorList>
    </citation>
    <scope>NUCLEOTIDE SEQUENCE [LARGE SCALE GENOMIC DNA]</scope>
    <source>
        <strain evidence="2 3">PCC 7113</strain>
    </source>
</reference>